<evidence type="ECO:0000313" key="15">
    <source>
        <dbReference type="Proteomes" id="UP000198668"/>
    </source>
</evidence>
<feature type="domain" description="CNNM transmembrane" evidence="13">
    <location>
        <begin position="6"/>
        <end position="204"/>
    </location>
</feature>
<dbReference type="Gene3D" id="3.30.465.10">
    <property type="match status" value="1"/>
</dbReference>
<evidence type="ECO:0000259" key="13">
    <source>
        <dbReference type="PROSITE" id="PS51846"/>
    </source>
</evidence>
<accession>A0A1I3C5G8</accession>
<feature type="transmembrane region" description="Helical" evidence="11">
    <location>
        <begin position="106"/>
        <end position="126"/>
    </location>
</feature>
<evidence type="ECO:0000256" key="2">
    <source>
        <dbReference type="ARBA" id="ARBA00006337"/>
    </source>
</evidence>
<dbReference type="Pfam" id="PF03471">
    <property type="entry name" value="CorC_HlyC"/>
    <property type="match status" value="1"/>
</dbReference>
<evidence type="ECO:0000259" key="12">
    <source>
        <dbReference type="PROSITE" id="PS51371"/>
    </source>
</evidence>
<keyword evidence="15" id="KW-1185">Reference proteome</keyword>
<feature type="transmembrane region" description="Helical" evidence="11">
    <location>
        <begin position="138"/>
        <end position="157"/>
    </location>
</feature>
<dbReference type="PROSITE" id="PS51371">
    <property type="entry name" value="CBS"/>
    <property type="match status" value="2"/>
</dbReference>
<dbReference type="InterPro" id="IPR046342">
    <property type="entry name" value="CBS_dom_sf"/>
</dbReference>
<keyword evidence="7 9" id="KW-0129">CBS domain</keyword>
<feature type="domain" description="CBS" evidence="12">
    <location>
        <begin position="289"/>
        <end position="346"/>
    </location>
</feature>
<dbReference type="PANTHER" id="PTHR43099">
    <property type="entry name" value="UPF0053 PROTEIN YRKA"/>
    <property type="match status" value="1"/>
</dbReference>
<dbReference type="SUPFAM" id="SSF56176">
    <property type="entry name" value="FAD-binding/transporter-associated domain-like"/>
    <property type="match status" value="1"/>
</dbReference>
<proteinExistence type="inferred from homology"/>
<dbReference type="InterPro" id="IPR044751">
    <property type="entry name" value="Ion_transp-like_CBS"/>
</dbReference>
<evidence type="ECO:0000256" key="1">
    <source>
        <dbReference type="ARBA" id="ARBA00004651"/>
    </source>
</evidence>
<comment type="subcellular location">
    <subcellularLocation>
        <location evidence="1">Cell membrane</location>
        <topology evidence="1">Multi-pass membrane protein</topology>
    </subcellularLocation>
</comment>
<keyword evidence="5" id="KW-0677">Repeat</keyword>
<comment type="similarity">
    <text evidence="2">Belongs to the UPF0053 family.</text>
</comment>
<reference evidence="14 15" key="1">
    <citation type="submission" date="2016-10" db="EMBL/GenBank/DDBJ databases">
        <authorList>
            <person name="de Groot N.N."/>
        </authorList>
    </citation>
    <scope>NUCLEOTIDE SEQUENCE [LARGE SCALE GENOMIC DNA]</scope>
    <source>
        <strain evidence="14 15">DSM 27630</strain>
    </source>
</reference>
<dbReference type="SUPFAM" id="SSF54631">
    <property type="entry name" value="CBS-domain pair"/>
    <property type="match status" value="1"/>
</dbReference>
<dbReference type="GO" id="GO:0005886">
    <property type="term" value="C:plasma membrane"/>
    <property type="evidence" value="ECO:0007669"/>
    <property type="project" value="UniProtKB-SubCell"/>
</dbReference>
<dbReference type="InterPro" id="IPR036318">
    <property type="entry name" value="FAD-bd_PCMH-like_sf"/>
</dbReference>
<protein>
    <submittedName>
        <fullName evidence="14">Putative hemolysin</fullName>
    </submittedName>
</protein>
<dbReference type="PANTHER" id="PTHR43099:SF5">
    <property type="entry name" value="HLYC_CORC FAMILY TRANSPORTER"/>
    <property type="match status" value="1"/>
</dbReference>
<evidence type="ECO:0000256" key="3">
    <source>
        <dbReference type="ARBA" id="ARBA00022475"/>
    </source>
</evidence>
<keyword evidence="3" id="KW-1003">Cell membrane</keyword>
<dbReference type="InterPro" id="IPR005170">
    <property type="entry name" value="Transptr-assoc_dom"/>
</dbReference>
<evidence type="ECO:0000256" key="9">
    <source>
        <dbReference type="PROSITE-ProRule" id="PRU00703"/>
    </source>
</evidence>
<dbReference type="InterPro" id="IPR016169">
    <property type="entry name" value="FAD-bd_PCMH_sub2"/>
</dbReference>
<name>A0A1I3C5G8_9LACT</name>
<evidence type="ECO:0000256" key="10">
    <source>
        <dbReference type="PROSITE-ProRule" id="PRU01193"/>
    </source>
</evidence>
<dbReference type="Pfam" id="PF00571">
    <property type="entry name" value="CBS"/>
    <property type="match status" value="2"/>
</dbReference>
<feature type="domain" description="CBS" evidence="12">
    <location>
        <begin position="223"/>
        <end position="283"/>
    </location>
</feature>
<dbReference type="InterPro" id="IPR000644">
    <property type="entry name" value="CBS_dom"/>
</dbReference>
<evidence type="ECO:0000256" key="7">
    <source>
        <dbReference type="ARBA" id="ARBA00023122"/>
    </source>
</evidence>
<evidence type="ECO:0000256" key="6">
    <source>
        <dbReference type="ARBA" id="ARBA00022989"/>
    </source>
</evidence>
<dbReference type="AlphaFoldDB" id="A0A1I3C5G8"/>
<dbReference type="Proteomes" id="UP000198668">
    <property type="component" value="Unassembled WGS sequence"/>
</dbReference>
<evidence type="ECO:0000313" key="14">
    <source>
        <dbReference type="EMBL" id="SFH69399.1"/>
    </source>
</evidence>
<sequence length="452" mass="50145">MNPDPSDSSLSVQIILIIVLTAINAIFAAAEIAFVSLDKGKISEKALAGDKKAQNVLKLLGNSDNFLSTIQVAITFSGFLNSASAATSLASRLSPLLGGIPGAHTLAVVIVTLMISYVTLVFGELFPKSIALQRSEGVALGLAGTIITVQKIMLPFVKLLSFSVSLLKKLTPIEFSEEEEKMTRDEFRVYLEQSQKDEAIDIAEFSMLKGVLSLDTKMAKEVMVPRTDTFMIDYDDGSEENIPEILESSYSRIPVYDEDKDNIIGIIHVKSLLRESQKQPLDNIDLKDIMNEPLFVPETIYIDDLLYELKKSRNQMAILNDEYGGVVGIVTLEDLVEEIVGDIDDEYDEVYDLVEQLSENRYLVDGSTPLSKFNEFFNTDIESNDVDTIAGFFILEYGNIPRQDEEAIVKYQNYTLKANEIEVSRIINLIVERNTGITEELDAANATTTADE</sequence>
<evidence type="ECO:0000256" key="5">
    <source>
        <dbReference type="ARBA" id="ARBA00022737"/>
    </source>
</evidence>
<dbReference type="PROSITE" id="PS51846">
    <property type="entry name" value="CNNM"/>
    <property type="match status" value="1"/>
</dbReference>
<feature type="transmembrane region" description="Helical" evidence="11">
    <location>
        <begin position="12"/>
        <end position="35"/>
    </location>
</feature>
<dbReference type="CDD" id="cd04590">
    <property type="entry name" value="CBS_pair_CorC_HlyC_assoc"/>
    <property type="match status" value="1"/>
</dbReference>
<dbReference type="InterPro" id="IPR051676">
    <property type="entry name" value="UPF0053_domain"/>
</dbReference>
<dbReference type="Pfam" id="PF01595">
    <property type="entry name" value="CNNM"/>
    <property type="match status" value="1"/>
</dbReference>
<evidence type="ECO:0000256" key="8">
    <source>
        <dbReference type="ARBA" id="ARBA00023136"/>
    </source>
</evidence>
<dbReference type="SMART" id="SM01091">
    <property type="entry name" value="CorC_HlyC"/>
    <property type="match status" value="1"/>
</dbReference>
<keyword evidence="4 10" id="KW-0812">Transmembrane</keyword>
<dbReference type="Gene3D" id="3.10.580.10">
    <property type="entry name" value="CBS-domain"/>
    <property type="match status" value="1"/>
</dbReference>
<evidence type="ECO:0000256" key="11">
    <source>
        <dbReference type="SAM" id="Phobius"/>
    </source>
</evidence>
<organism evidence="14 15">
    <name type="scientific">Pisciglobus halotolerans</name>
    <dbReference type="NCBI Taxonomy" id="745365"/>
    <lineage>
        <taxon>Bacteria</taxon>
        <taxon>Bacillati</taxon>
        <taxon>Bacillota</taxon>
        <taxon>Bacilli</taxon>
        <taxon>Lactobacillales</taxon>
        <taxon>Carnobacteriaceae</taxon>
    </lineage>
</organism>
<feature type="transmembrane region" description="Helical" evidence="11">
    <location>
        <begin position="66"/>
        <end position="86"/>
    </location>
</feature>
<keyword evidence="8 10" id="KW-0472">Membrane</keyword>
<gene>
    <name evidence="14" type="ORF">SAMN04489868_11313</name>
</gene>
<keyword evidence="6 10" id="KW-1133">Transmembrane helix</keyword>
<dbReference type="RefSeq" id="WP_092092182.1">
    <property type="nucleotide sequence ID" value="NZ_FOQE01000013.1"/>
</dbReference>
<dbReference type="EMBL" id="FOQE01000013">
    <property type="protein sequence ID" value="SFH69399.1"/>
    <property type="molecule type" value="Genomic_DNA"/>
</dbReference>
<dbReference type="OrthoDB" id="9798188at2"/>
<dbReference type="FunFam" id="3.10.580.10:FF:000002">
    <property type="entry name" value="Magnesium/cobalt efflux protein CorC"/>
    <property type="match status" value="1"/>
</dbReference>
<dbReference type="InterPro" id="IPR002550">
    <property type="entry name" value="CNNM"/>
</dbReference>
<dbReference type="GO" id="GO:0050660">
    <property type="term" value="F:flavin adenine dinucleotide binding"/>
    <property type="evidence" value="ECO:0007669"/>
    <property type="project" value="InterPro"/>
</dbReference>
<evidence type="ECO:0000256" key="4">
    <source>
        <dbReference type="ARBA" id="ARBA00022692"/>
    </source>
</evidence>